<evidence type="ECO:0000313" key="1">
    <source>
        <dbReference type="EMBL" id="ARW09927.1"/>
    </source>
</evidence>
<proteinExistence type="predicted"/>
<dbReference type="AlphaFoldDB" id="A0A1Y0V506"/>
<organism evidence="1 2">
    <name type="scientific">Acetobacter ascendens</name>
    <dbReference type="NCBI Taxonomy" id="481146"/>
    <lineage>
        <taxon>Bacteria</taxon>
        <taxon>Pseudomonadati</taxon>
        <taxon>Pseudomonadota</taxon>
        <taxon>Alphaproteobacteria</taxon>
        <taxon>Acetobacterales</taxon>
        <taxon>Acetobacteraceae</taxon>
        <taxon>Acetobacter</taxon>
    </lineage>
</organism>
<reference evidence="1 2" key="1">
    <citation type="submission" date="2017-05" db="EMBL/GenBank/DDBJ databases">
        <title>Genome sequence of Acetobacter pasteurianus subsp. ascendens strain SRCM101447.</title>
        <authorList>
            <person name="Cho S.H."/>
        </authorList>
    </citation>
    <scope>NUCLEOTIDE SEQUENCE [LARGE SCALE GENOMIC DNA]</scope>
    <source>
        <strain evidence="1 2">SRCM101447</strain>
    </source>
</reference>
<dbReference type="EMBL" id="CP021524">
    <property type="protein sequence ID" value="ARW09927.1"/>
    <property type="molecule type" value="Genomic_DNA"/>
</dbReference>
<name>A0A1Y0V506_9PROT</name>
<dbReference type="RefSeq" id="WP_204251351.1">
    <property type="nucleotide sequence ID" value="NZ_CP021524.1"/>
</dbReference>
<sequence length="57" mass="6502">MGFYTENDLRRIARMMAEEMREDLRKNVQRSPNGNLTIEVVEVNTLPASLRGGVAHD</sequence>
<gene>
    <name evidence="1" type="ORF">S101447_00825</name>
</gene>
<evidence type="ECO:0000313" key="2">
    <source>
        <dbReference type="Proteomes" id="UP000195633"/>
    </source>
</evidence>
<dbReference type="Proteomes" id="UP000195633">
    <property type="component" value="Chromosome"/>
</dbReference>
<protein>
    <submittedName>
        <fullName evidence="1">Uncharacterized protein</fullName>
    </submittedName>
</protein>
<accession>A0A1Y0V506</accession>